<dbReference type="AlphaFoldDB" id="A0A2P2NXA9"/>
<protein>
    <submittedName>
        <fullName evidence="2">Uncharacterized protein</fullName>
    </submittedName>
</protein>
<feature type="transmembrane region" description="Helical" evidence="1">
    <location>
        <begin position="20"/>
        <end position="38"/>
    </location>
</feature>
<keyword evidence="1" id="KW-0812">Transmembrane</keyword>
<evidence type="ECO:0000313" key="2">
    <source>
        <dbReference type="EMBL" id="MBX47168.1"/>
    </source>
</evidence>
<keyword evidence="1" id="KW-1133">Transmembrane helix</keyword>
<reference evidence="2" key="1">
    <citation type="submission" date="2018-02" db="EMBL/GenBank/DDBJ databases">
        <title>Rhizophora mucronata_Transcriptome.</title>
        <authorList>
            <person name="Meera S.P."/>
            <person name="Sreeshan A."/>
            <person name="Augustine A."/>
        </authorList>
    </citation>
    <scope>NUCLEOTIDE SEQUENCE</scope>
    <source>
        <tissue evidence="2">Leaf</tissue>
    </source>
</reference>
<proteinExistence type="predicted"/>
<dbReference type="EMBL" id="GGEC01066684">
    <property type="protein sequence ID" value="MBX47168.1"/>
    <property type="molecule type" value="Transcribed_RNA"/>
</dbReference>
<evidence type="ECO:0000256" key="1">
    <source>
        <dbReference type="SAM" id="Phobius"/>
    </source>
</evidence>
<name>A0A2P2NXA9_RHIMU</name>
<sequence length="39" mass="4371">MSIIDNTMIRSFTDLNTNFCSLSILFSGLLLVLSWTSIC</sequence>
<keyword evidence="1" id="KW-0472">Membrane</keyword>
<accession>A0A2P2NXA9</accession>
<organism evidence="2">
    <name type="scientific">Rhizophora mucronata</name>
    <name type="common">Asiatic mangrove</name>
    <dbReference type="NCBI Taxonomy" id="61149"/>
    <lineage>
        <taxon>Eukaryota</taxon>
        <taxon>Viridiplantae</taxon>
        <taxon>Streptophyta</taxon>
        <taxon>Embryophyta</taxon>
        <taxon>Tracheophyta</taxon>
        <taxon>Spermatophyta</taxon>
        <taxon>Magnoliopsida</taxon>
        <taxon>eudicotyledons</taxon>
        <taxon>Gunneridae</taxon>
        <taxon>Pentapetalae</taxon>
        <taxon>rosids</taxon>
        <taxon>fabids</taxon>
        <taxon>Malpighiales</taxon>
        <taxon>Rhizophoraceae</taxon>
        <taxon>Rhizophora</taxon>
    </lineage>
</organism>